<comment type="caution">
    <text evidence="3">The sequence shown here is derived from an EMBL/GenBank/DDBJ whole genome shotgun (WGS) entry which is preliminary data.</text>
</comment>
<dbReference type="EMBL" id="PJQY01001196">
    <property type="protein sequence ID" value="PQQ04771.1"/>
    <property type="molecule type" value="Genomic_DNA"/>
</dbReference>
<organism evidence="3 4">
    <name type="scientific">Prunus yedoensis var. nudiflora</name>
    <dbReference type="NCBI Taxonomy" id="2094558"/>
    <lineage>
        <taxon>Eukaryota</taxon>
        <taxon>Viridiplantae</taxon>
        <taxon>Streptophyta</taxon>
        <taxon>Embryophyta</taxon>
        <taxon>Tracheophyta</taxon>
        <taxon>Spermatophyta</taxon>
        <taxon>Magnoliopsida</taxon>
        <taxon>eudicotyledons</taxon>
        <taxon>Gunneridae</taxon>
        <taxon>Pentapetalae</taxon>
        <taxon>rosids</taxon>
        <taxon>fabids</taxon>
        <taxon>Rosales</taxon>
        <taxon>Rosaceae</taxon>
        <taxon>Amygdaloideae</taxon>
        <taxon>Amygdaleae</taxon>
        <taxon>Prunus</taxon>
    </lineage>
</organism>
<dbReference type="GO" id="GO:0003735">
    <property type="term" value="F:structural constituent of ribosome"/>
    <property type="evidence" value="ECO:0007669"/>
    <property type="project" value="InterPro"/>
</dbReference>
<dbReference type="PANTHER" id="PTHR13490:SF0">
    <property type="entry name" value="SMALL RIBOSOMAL SUBUNIT PROTEIN MS35"/>
    <property type="match status" value="1"/>
</dbReference>
<dbReference type="PANTHER" id="PTHR13490">
    <property type="entry name" value="MITOCHONDRIAL 28S RIBOSOMAL PROTEIN S28"/>
    <property type="match status" value="1"/>
</dbReference>
<dbReference type="AlphaFoldDB" id="A0A314YHZ5"/>
<dbReference type="GO" id="GO:0032543">
    <property type="term" value="P:mitochondrial translation"/>
    <property type="evidence" value="ECO:0007669"/>
    <property type="project" value="InterPro"/>
</dbReference>
<sequence>MRRTLLKNLLTRPTRRFDSVPTQAFLSEDDSSAESSNPSADSSVIPTNKKDASVEVQDINNKELKVRIEKYFKGDEEALPAILEAILQRKLAEKHEETDDELIDELQMKPLDNVKDQEFESDFEEMHDTDEEIDNLYNARDIVMNRMVKDEYYNMDENKWNDIVEDAIHHGIMKDTKECEAILEDMLSWDKLLPDDMKRKVEEKFNDLGDMCERGELEPEEAYKLFKEFEDEIVMEYVQKMEADGPPKFDETAVPDEKKDLDDPPGEGPILRWQTRVVFAPGGDAWHPKNRKVKLSVTVKELGLSKHQFRRLRELVGKRYNPGKDELTITSERFEHREENRKDCLRTLLSLIEEAGKANKLAEDARVSYVKERLRANPAFMERLRNKTMDCKERAQCLLEILISSSLLKNKFPGLAKHFQNIRLFKLVNPHCEIIICNRNNTPNAHFMYALVAFSSC</sequence>
<dbReference type="FunFam" id="3.30.160.20:FF:000055">
    <property type="entry name" value="Ribosomal protein S24/S35"/>
    <property type="match status" value="1"/>
</dbReference>
<dbReference type="Pfam" id="PF10213">
    <property type="entry name" value="MRP-S28"/>
    <property type="match status" value="1"/>
</dbReference>
<dbReference type="Gene3D" id="3.30.160.20">
    <property type="match status" value="1"/>
</dbReference>
<dbReference type="STRING" id="2094558.A0A314YHZ5"/>
<keyword evidence="4" id="KW-1185">Reference proteome</keyword>
<evidence type="ECO:0000256" key="1">
    <source>
        <dbReference type="SAM" id="MobiDB-lite"/>
    </source>
</evidence>
<dbReference type="InterPro" id="IPR019349">
    <property type="entry name" value="Ribosomal_mS35_mit"/>
</dbReference>
<feature type="region of interest" description="Disordered" evidence="1">
    <location>
        <begin position="20"/>
        <end position="49"/>
    </location>
</feature>
<accession>A0A314YHZ5</accession>
<gene>
    <name evidence="3" type="ORF">Pyn_28571</name>
</gene>
<evidence type="ECO:0000313" key="3">
    <source>
        <dbReference type="EMBL" id="PQQ04771.1"/>
    </source>
</evidence>
<protein>
    <recommendedName>
        <fullName evidence="2">Small ribosomal subunit protein mS35 mitochondrial conserved domain-containing protein</fullName>
    </recommendedName>
</protein>
<dbReference type="InterPro" id="IPR039848">
    <property type="entry name" value="Ribosomal_mS35_mt"/>
</dbReference>
<feature type="region of interest" description="Disordered" evidence="1">
    <location>
        <begin position="244"/>
        <end position="267"/>
    </location>
</feature>
<dbReference type="OrthoDB" id="283424at2759"/>
<feature type="compositionally biased region" description="Basic and acidic residues" evidence="1">
    <location>
        <begin position="244"/>
        <end position="262"/>
    </location>
</feature>
<reference evidence="3 4" key="1">
    <citation type="submission" date="2018-02" db="EMBL/GenBank/DDBJ databases">
        <title>Draft genome of wild Prunus yedoensis var. nudiflora.</title>
        <authorList>
            <person name="Baek S."/>
            <person name="Kim J.-H."/>
            <person name="Choi K."/>
            <person name="Kim G.-B."/>
            <person name="Cho A."/>
            <person name="Jang H."/>
            <person name="Shin C.-H."/>
            <person name="Yu H.-J."/>
            <person name="Mun J.-H."/>
        </authorList>
    </citation>
    <scope>NUCLEOTIDE SEQUENCE [LARGE SCALE GENOMIC DNA]</scope>
    <source>
        <strain evidence="4">cv. Jeju island</strain>
        <tissue evidence="3">Leaf</tissue>
    </source>
</reference>
<feature type="domain" description="Small ribosomal subunit protein mS35 mitochondrial conserved" evidence="2">
    <location>
        <begin position="285"/>
        <end position="364"/>
    </location>
</feature>
<name>A0A314YHZ5_PRUYE</name>
<evidence type="ECO:0000313" key="4">
    <source>
        <dbReference type="Proteomes" id="UP000250321"/>
    </source>
</evidence>
<feature type="compositionally biased region" description="Low complexity" evidence="1">
    <location>
        <begin position="33"/>
        <end position="43"/>
    </location>
</feature>
<dbReference type="Proteomes" id="UP000250321">
    <property type="component" value="Unassembled WGS sequence"/>
</dbReference>
<evidence type="ECO:0000259" key="2">
    <source>
        <dbReference type="Pfam" id="PF10213"/>
    </source>
</evidence>
<proteinExistence type="predicted"/>
<dbReference type="GO" id="GO:0005763">
    <property type="term" value="C:mitochondrial small ribosomal subunit"/>
    <property type="evidence" value="ECO:0007669"/>
    <property type="project" value="TreeGrafter"/>
</dbReference>